<dbReference type="Gene3D" id="3.10.290.30">
    <property type="entry name" value="MM3350-like"/>
    <property type="match status" value="1"/>
</dbReference>
<reference evidence="4" key="2">
    <citation type="journal article" date="2016" name="Int. J. Syst. Evol. Microbiol.">
        <title>Complete genome sequence and cell structure of Limnochorda pilosa, a Gram-negative spore-former within the phylum Firmicutes.</title>
        <authorList>
            <person name="Watanabe M."/>
            <person name="Kojima H."/>
            <person name="Fukui M."/>
        </authorList>
    </citation>
    <scope>NUCLEOTIDE SEQUENCE [LARGE SCALE GENOMIC DNA]</scope>
    <source>
        <strain evidence="4">HC45</strain>
    </source>
</reference>
<evidence type="ECO:0000259" key="2">
    <source>
        <dbReference type="Pfam" id="PF07929"/>
    </source>
</evidence>
<evidence type="ECO:0000256" key="1">
    <source>
        <dbReference type="SAM" id="MobiDB-lite"/>
    </source>
</evidence>
<dbReference type="STRING" id="1555112.LIP_0856"/>
<protein>
    <recommendedName>
        <fullName evidence="2">Plasmid pRiA4b Orf3-like domain-containing protein</fullName>
    </recommendedName>
</protein>
<proteinExistence type="predicted"/>
<dbReference type="RefSeq" id="WP_068134688.1">
    <property type="nucleotide sequence ID" value="NZ_AP014924.1"/>
</dbReference>
<dbReference type="SUPFAM" id="SSF159941">
    <property type="entry name" value="MM3350-like"/>
    <property type="match status" value="1"/>
</dbReference>
<feature type="region of interest" description="Disordered" evidence="1">
    <location>
        <begin position="111"/>
        <end position="141"/>
    </location>
</feature>
<reference evidence="4" key="1">
    <citation type="submission" date="2015-07" db="EMBL/GenBank/DDBJ databases">
        <title>Complete genome sequence and phylogenetic analysis of Limnochorda pilosa.</title>
        <authorList>
            <person name="Watanabe M."/>
            <person name="Kojima H."/>
            <person name="Fukui M."/>
        </authorList>
    </citation>
    <scope>NUCLEOTIDE SEQUENCE [LARGE SCALE GENOMIC DNA]</scope>
    <source>
        <strain evidence="4">HC45</strain>
    </source>
</reference>
<dbReference type="EMBL" id="AP014924">
    <property type="protein sequence ID" value="BAS26713.1"/>
    <property type="molecule type" value="Genomic_DNA"/>
</dbReference>
<dbReference type="Pfam" id="PF07929">
    <property type="entry name" value="PRiA4_ORF3"/>
    <property type="match status" value="1"/>
</dbReference>
<dbReference type="Proteomes" id="UP000065807">
    <property type="component" value="Chromosome"/>
</dbReference>
<dbReference type="PANTHER" id="PTHR41878">
    <property type="entry name" value="LEXA REPRESSOR-RELATED"/>
    <property type="match status" value="1"/>
</dbReference>
<dbReference type="PANTHER" id="PTHR41878:SF1">
    <property type="entry name" value="TNPR PROTEIN"/>
    <property type="match status" value="1"/>
</dbReference>
<evidence type="ECO:0000313" key="3">
    <source>
        <dbReference type="EMBL" id="BAS26713.1"/>
    </source>
</evidence>
<dbReference type="InterPro" id="IPR024047">
    <property type="entry name" value="MM3350-like_sf"/>
</dbReference>
<evidence type="ECO:0000313" key="4">
    <source>
        <dbReference type="Proteomes" id="UP000065807"/>
    </source>
</evidence>
<gene>
    <name evidence="3" type="ORF">LIP_0856</name>
</gene>
<accession>A0A0K2SHY7</accession>
<dbReference type="KEGG" id="lpil:LIP_0856"/>
<dbReference type="OrthoDB" id="9801392at2"/>
<sequence>MRYREYQDDLLDLLLEQSAPISLDSVLEEIRQRRGSSRTSRSSLDRALEQLHLRWIVRKDRLVPPWPVLDGIRLRLPVTDRMFHYQAIPLDSVLDLMLFYRKGHRDTPVRFVGPSTRPLQGVETRATRGRREPADDDDLVPGWVGFQPPAGARLRPDDSIVVTLRIGAGEVVIDVEPAEDRDDERIRRQDEEWAEVLRAYVQEEEIVPYAAAILHSLPDLSWSREYPASPLEHLAYHDPELLFLTDVPSPTGRFGLVAYGPACLFKSDEDTSAVTLVRAGRTRVQWRVKPGQPGVPIAQELTQARARKASAAIEEAPAGVYRFRVTLTGYGVSRVVELPAGEPLDKLHDAIQAAFDWDWDHAYAFFMDRRGWRSKDAYWSPGSEEFPSTLDVTLDELGFEPGQQFQYLFDFGDEWWHNVRFLGAVPREPGATYPRVVGSRGTPPPQYPE</sequence>
<feature type="domain" description="Plasmid pRiA4b Orf3-like" evidence="2">
    <location>
        <begin position="320"/>
        <end position="445"/>
    </location>
</feature>
<keyword evidence="4" id="KW-1185">Reference proteome</keyword>
<name>A0A0K2SHY7_LIMPI</name>
<organism evidence="3 4">
    <name type="scientific">Limnochorda pilosa</name>
    <dbReference type="NCBI Taxonomy" id="1555112"/>
    <lineage>
        <taxon>Bacteria</taxon>
        <taxon>Bacillati</taxon>
        <taxon>Bacillota</taxon>
        <taxon>Limnochordia</taxon>
        <taxon>Limnochordales</taxon>
        <taxon>Limnochordaceae</taxon>
        <taxon>Limnochorda</taxon>
    </lineage>
</organism>
<dbReference type="InterPro" id="IPR012912">
    <property type="entry name" value="Plasmid_pRiA4b_Orf3-like"/>
</dbReference>
<dbReference type="AlphaFoldDB" id="A0A0K2SHY7"/>